<evidence type="ECO:0000313" key="3">
    <source>
        <dbReference type="Proteomes" id="UP000646579"/>
    </source>
</evidence>
<keyword evidence="3" id="KW-1185">Reference proteome</keyword>
<protein>
    <recommendedName>
        <fullName evidence="4">Peptidase U49-like protein</fullName>
    </recommendedName>
</protein>
<comment type="caution">
    <text evidence="2">The sequence shown here is derived from an EMBL/GenBank/DDBJ whole genome shotgun (WGS) entry which is preliminary data.</text>
</comment>
<dbReference type="AlphaFoldDB" id="A0A918S2B6"/>
<evidence type="ECO:0000256" key="1">
    <source>
        <dbReference type="SAM" id="Phobius"/>
    </source>
</evidence>
<dbReference type="Proteomes" id="UP000646579">
    <property type="component" value="Unassembled WGS sequence"/>
</dbReference>
<reference evidence="2" key="1">
    <citation type="journal article" date="2014" name="Int. J. Syst. Evol. Microbiol.">
        <title>Complete genome sequence of Corynebacterium casei LMG S-19264T (=DSM 44701T), isolated from a smear-ripened cheese.</title>
        <authorList>
            <consortium name="US DOE Joint Genome Institute (JGI-PGF)"/>
            <person name="Walter F."/>
            <person name="Albersmeier A."/>
            <person name="Kalinowski J."/>
            <person name="Ruckert C."/>
        </authorList>
    </citation>
    <scope>NUCLEOTIDE SEQUENCE</scope>
    <source>
        <strain evidence="2">KCTC 32437</strain>
    </source>
</reference>
<name>A0A918S2B6_9HYPH</name>
<sequence length="289" mass="32212">MTDPFFRYAARTPFNIAPERGGELAEDIFGSGKWDLRPSETAANFYAVPADKAIYLSYAGLASLWCIAYAAFHVADISSRAQRAPRQAGEAEINIADECAARKVPDYIAYAKALFRADRDWPDDLPPPPITPEFDTPEGRVNNVFFGALSWIMLHEIAHVHHGDVKFLPKDLLVKQEYRADAFATRWILDGAGNGLQREFRVLTIVVALTWLFFFEQTIGAGNDHPAAILRFREAADLFQTGSRSVGLENAGYVLKALLDPTTPAPQFDTSKEVFDWVSSRLEALFPAR</sequence>
<evidence type="ECO:0008006" key="4">
    <source>
        <dbReference type="Google" id="ProtNLM"/>
    </source>
</evidence>
<dbReference type="EMBL" id="BMZE01000002">
    <property type="protein sequence ID" value="GHA20318.1"/>
    <property type="molecule type" value="Genomic_DNA"/>
</dbReference>
<keyword evidence="1" id="KW-1133">Transmembrane helix</keyword>
<accession>A0A918S2B6</accession>
<dbReference type="Pfam" id="PF10463">
    <property type="entry name" value="Peptidase_U49"/>
    <property type="match status" value="1"/>
</dbReference>
<feature type="transmembrane region" description="Helical" evidence="1">
    <location>
        <begin position="53"/>
        <end position="75"/>
    </location>
</feature>
<dbReference type="RefSeq" id="WP_189424765.1">
    <property type="nucleotide sequence ID" value="NZ_BMZE01000002.1"/>
</dbReference>
<keyword evidence="1" id="KW-0472">Membrane</keyword>
<proteinExistence type="predicted"/>
<gene>
    <name evidence="2" type="ORF">GCM10007989_14190</name>
</gene>
<dbReference type="InterPro" id="IPR019504">
    <property type="entry name" value="Peptidase_U49_Lit_pept"/>
</dbReference>
<evidence type="ECO:0000313" key="2">
    <source>
        <dbReference type="EMBL" id="GHA20318.1"/>
    </source>
</evidence>
<reference evidence="2" key="2">
    <citation type="submission" date="2020-09" db="EMBL/GenBank/DDBJ databases">
        <authorList>
            <person name="Sun Q."/>
            <person name="Kim S."/>
        </authorList>
    </citation>
    <scope>NUCLEOTIDE SEQUENCE</scope>
    <source>
        <strain evidence="2">KCTC 32437</strain>
    </source>
</reference>
<keyword evidence="1" id="KW-0812">Transmembrane</keyword>
<organism evidence="2 3">
    <name type="scientific">Devosia pacifica</name>
    <dbReference type="NCBI Taxonomy" id="1335967"/>
    <lineage>
        <taxon>Bacteria</taxon>
        <taxon>Pseudomonadati</taxon>
        <taxon>Pseudomonadota</taxon>
        <taxon>Alphaproteobacteria</taxon>
        <taxon>Hyphomicrobiales</taxon>
        <taxon>Devosiaceae</taxon>
        <taxon>Devosia</taxon>
    </lineage>
</organism>